<reference evidence="1 2" key="2">
    <citation type="submission" date="2018-11" db="EMBL/GenBank/DDBJ databases">
        <authorList>
            <consortium name="Pathogen Informatics"/>
        </authorList>
    </citation>
    <scope>NUCLEOTIDE SEQUENCE [LARGE SCALE GENOMIC DNA]</scope>
    <source>
        <strain evidence="1 2">NST_G2</strain>
    </source>
</reference>
<sequence length="79" mass="8893">MQDSLTGPSTRPSGDNWIKYDCLIHSWVPRSAEKSPQNSVNFAAFRLPTRESPGFNLSCLGLKSVGLQFMFLLYRLLSN</sequence>
<proteinExistence type="predicted"/>
<dbReference type="WBParaSite" id="SSLN_0000613101-mRNA-1">
    <property type="protein sequence ID" value="SSLN_0000613101-mRNA-1"/>
    <property type="gene ID" value="SSLN_0000613101"/>
</dbReference>
<evidence type="ECO:0000313" key="2">
    <source>
        <dbReference type="Proteomes" id="UP000275846"/>
    </source>
</evidence>
<reference evidence="3" key="1">
    <citation type="submission" date="2016-06" db="UniProtKB">
        <authorList>
            <consortium name="WormBaseParasite"/>
        </authorList>
    </citation>
    <scope>IDENTIFICATION</scope>
</reference>
<evidence type="ECO:0000313" key="3">
    <source>
        <dbReference type="WBParaSite" id="SSLN_0000613101-mRNA-1"/>
    </source>
</evidence>
<dbReference type="AlphaFoldDB" id="A0A183SNZ0"/>
<dbReference type="Proteomes" id="UP000275846">
    <property type="component" value="Unassembled WGS sequence"/>
</dbReference>
<evidence type="ECO:0000313" key="1">
    <source>
        <dbReference type="EMBL" id="VDL92323.1"/>
    </source>
</evidence>
<name>A0A183SNZ0_SCHSO</name>
<accession>A0A183SNZ0</accession>
<keyword evidence="2" id="KW-1185">Reference proteome</keyword>
<protein>
    <submittedName>
        <fullName evidence="1 3">Uncharacterized protein</fullName>
    </submittedName>
</protein>
<dbReference type="EMBL" id="UYSU01033470">
    <property type="protein sequence ID" value="VDL92323.1"/>
    <property type="molecule type" value="Genomic_DNA"/>
</dbReference>
<organism evidence="3">
    <name type="scientific">Schistocephalus solidus</name>
    <name type="common">Tapeworm</name>
    <dbReference type="NCBI Taxonomy" id="70667"/>
    <lineage>
        <taxon>Eukaryota</taxon>
        <taxon>Metazoa</taxon>
        <taxon>Spiralia</taxon>
        <taxon>Lophotrochozoa</taxon>
        <taxon>Platyhelminthes</taxon>
        <taxon>Cestoda</taxon>
        <taxon>Eucestoda</taxon>
        <taxon>Diphyllobothriidea</taxon>
        <taxon>Diphyllobothriidae</taxon>
        <taxon>Schistocephalus</taxon>
    </lineage>
</organism>
<gene>
    <name evidence="1" type="ORF">SSLN_LOCUS5938</name>
</gene>